<evidence type="ECO:0000313" key="3">
    <source>
        <dbReference type="Proteomes" id="UP000199662"/>
    </source>
</evidence>
<protein>
    <submittedName>
        <fullName evidence="2">Uncharacterized protein</fullName>
    </submittedName>
</protein>
<name>A0A1H7BN97_9FIRM</name>
<feature type="transmembrane region" description="Helical" evidence="1">
    <location>
        <begin position="73"/>
        <end position="91"/>
    </location>
</feature>
<reference evidence="2 3" key="1">
    <citation type="submission" date="2016-10" db="EMBL/GenBank/DDBJ databases">
        <authorList>
            <person name="de Groot N.N."/>
        </authorList>
    </citation>
    <scope>NUCLEOTIDE SEQUENCE [LARGE SCALE GENOMIC DNA]</scope>
    <source>
        <strain evidence="2 3">DSM 2179</strain>
    </source>
</reference>
<gene>
    <name evidence="2" type="ORF">SAMN05660742_1171</name>
</gene>
<evidence type="ECO:0000313" key="2">
    <source>
        <dbReference type="EMBL" id="SEJ78424.1"/>
    </source>
</evidence>
<keyword evidence="1" id="KW-0812">Transmembrane</keyword>
<organism evidence="2 3">
    <name type="scientific">Propionispira arboris</name>
    <dbReference type="NCBI Taxonomy" id="84035"/>
    <lineage>
        <taxon>Bacteria</taxon>
        <taxon>Bacillati</taxon>
        <taxon>Bacillota</taxon>
        <taxon>Negativicutes</taxon>
        <taxon>Selenomonadales</taxon>
        <taxon>Selenomonadaceae</taxon>
        <taxon>Propionispira</taxon>
    </lineage>
</organism>
<feature type="transmembrane region" description="Helical" evidence="1">
    <location>
        <begin position="50"/>
        <end position="67"/>
    </location>
</feature>
<accession>A0A1H7BN97</accession>
<feature type="transmembrane region" description="Helical" evidence="1">
    <location>
        <begin position="124"/>
        <end position="144"/>
    </location>
</feature>
<keyword evidence="3" id="KW-1185">Reference proteome</keyword>
<dbReference type="Proteomes" id="UP000199662">
    <property type="component" value="Unassembled WGS sequence"/>
</dbReference>
<dbReference type="RefSeq" id="WP_091833486.1">
    <property type="nucleotide sequence ID" value="NZ_FNZK01000017.1"/>
</dbReference>
<evidence type="ECO:0000256" key="1">
    <source>
        <dbReference type="SAM" id="Phobius"/>
    </source>
</evidence>
<feature type="transmembrane region" description="Helical" evidence="1">
    <location>
        <begin position="26"/>
        <end position="43"/>
    </location>
</feature>
<keyword evidence="1" id="KW-0472">Membrane</keyword>
<dbReference type="STRING" id="84035.SAMN05660742_1171"/>
<dbReference type="AlphaFoldDB" id="A0A1H7BN97"/>
<proteinExistence type="predicted"/>
<sequence>MSIMESVAVALHYPSIQLFYKDIYDITWYGGLFILFGLMYLRYKKMISFITLKCLGMMTVIVTIIGADLYVGWGWIDLFFIFMVYISLEAFEGEMQKEEENRQNNSQVLDGEHKKEKRKLSRTAKASFSVFIIASVIKVILSYLS</sequence>
<keyword evidence="1" id="KW-1133">Transmembrane helix</keyword>
<dbReference type="EMBL" id="FNZK01000017">
    <property type="protein sequence ID" value="SEJ78424.1"/>
    <property type="molecule type" value="Genomic_DNA"/>
</dbReference>